<evidence type="ECO:0000256" key="3">
    <source>
        <dbReference type="ARBA" id="ARBA00022963"/>
    </source>
</evidence>
<protein>
    <recommendedName>
        <fullName evidence="1">1-alkyl-2-acetylglycerophosphocholine esterase</fullName>
        <ecNumber evidence="1">3.1.1.47</ecNumber>
    </recommendedName>
</protein>
<dbReference type="SUPFAM" id="SSF53474">
    <property type="entry name" value="alpha/beta-Hydrolases"/>
    <property type="match status" value="1"/>
</dbReference>
<sequence>MYVTLPAICSLLVLQASPLVQAASFPPPTGPYNVGYTQKVFNHTTPNDPVAPKNASDTLLVTIYYPTLSIPTPNATAPYLDSVTAELWGSALQFPSRSLESLKTWNIIDATPLKATDGGGKLPTVLLSPGGGVNSIMYNALSSNLASNGYTVLAIDHPGEIPYLALPPNPVGLNGVYGLDITYVWNQPLQEAVFDYRVSDALALVNGLYLAFVEEEKLSWNTTHYLMLGHSLGGAASAAAVSSAPEKILGGINLDGLFVDLPDVGNPFLMMAGQEHTLDLDATWGPFSQNQTGWWQWVNVTGSNHLDYSDLGDWVDLQGLRNQTLMPQVGPIWAPRMNYLVEEWVKGFFGFVLGETSWEDLVDGAKLKWPEMVFVNGSSKSAR</sequence>
<dbReference type="Pfam" id="PF03403">
    <property type="entry name" value="PAF-AH_p_II"/>
    <property type="match status" value="1"/>
</dbReference>
<reference evidence="6 7" key="1">
    <citation type="submission" date="2016-07" db="EMBL/GenBank/DDBJ databases">
        <title>Pervasive Adenine N6-methylation of Active Genes in Fungi.</title>
        <authorList>
            <consortium name="DOE Joint Genome Institute"/>
            <person name="Mondo S.J."/>
            <person name="Dannebaum R.O."/>
            <person name="Kuo R.C."/>
            <person name="Labutti K."/>
            <person name="Haridas S."/>
            <person name="Kuo A."/>
            <person name="Salamov A."/>
            <person name="Ahrendt S.R."/>
            <person name="Lipzen A."/>
            <person name="Sullivan W."/>
            <person name="Andreopoulos W.B."/>
            <person name="Clum A."/>
            <person name="Lindquist E."/>
            <person name="Daum C."/>
            <person name="Ramamoorthy G.K."/>
            <person name="Gryganskyi A."/>
            <person name="Culley D."/>
            <person name="Magnuson J.K."/>
            <person name="James T.Y."/>
            <person name="O'Malley M.A."/>
            <person name="Stajich J.E."/>
            <person name="Spatafora J.W."/>
            <person name="Visel A."/>
            <person name="Grigoriev I.V."/>
        </authorList>
    </citation>
    <scope>NUCLEOTIDE SEQUENCE [LARGE SCALE GENOMIC DNA]</scope>
    <source>
        <strain evidence="6 7">CBS 115471</strain>
    </source>
</reference>
<gene>
    <name evidence="6" type="ORF">BCR34DRAFT_606378</name>
</gene>
<accession>A0A1Y1YR01</accession>
<name>A0A1Y1YR01_9PLEO</name>
<evidence type="ECO:0000313" key="7">
    <source>
        <dbReference type="Proteomes" id="UP000193144"/>
    </source>
</evidence>
<keyword evidence="4" id="KW-0443">Lipid metabolism</keyword>
<comment type="caution">
    <text evidence="6">The sequence shown here is derived from an EMBL/GenBank/DDBJ whole genome shotgun (WGS) entry which is preliminary data.</text>
</comment>
<evidence type="ECO:0000256" key="5">
    <source>
        <dbReference type="SAM" id="SignalP"/>
    </source>
</evidence>
<evidence type="ECO:0000313" key="6">
    <source>
        <dbReference type="EMBL" id="ORY00177.1"/>
    </source>
</evidence>
<dbReference type="AlphaFoldDB" id="A0A1Y1YR01"/>
<evidence type="ECO:0000256" key="1">
    <source>
        <dbReference type="ARBA" id="ARBA00013201"/>
    </source>
</evidence>
<dbReference type="EC" id="3.1.1.47" evidence="1"/>
<dbReference type="STRING" id="1231657.A0A1Y1YR01"/>
<dbReference type="GO" id="GO:0016042">
    <property type="term" value="P:lipid catabolic process"/>
    <property type="evidence" value="ECO:0007669"/>
    <property type="project" value="UniProtKB-KW"/>
</dbReference>
<evidence type="ECO:0000256" key="2">
    <source>
        <dbReference type="ARBA" id="ARBA00022801"/>
    </source>
</evidence>
<dbReference type="PANTHER" id="PTHR10272">
    <property type="entry name" value="PLATELET-ACTIVATING FACTOR ACETYLHYDROLASE"/>
    <property type="match status" value="1"/>
</dbReference>
<keyword evidence="5" id="KW-0732">Signal</keyword>
<dbReference type="GO" id="GO:0003847">
    <property type="term" value="F:1-alkyl-2-acetylglycerophosphocholine esterase activity"/>
    <property type="evidence" value="ECO:0007669"/>
    <property type="project" value="UniProtKB-EC"/>
</dbReference>
<dbReference type="InterPro" id="IPR029058">
    <property type="entry name" value="AB_hydrolase_fold"/>
</dbReference>
<keyword evidence="2 6" id="KW-0378">Hydrolase</keyword>
<keyword evidence="7" id="KW-1185">Reference proteome</keyword>
<dbReference type="Gene3D" id="3.40.50.1820">
    <property type="entry name" value="alpha/beta hydrolase"/>
    <property type="match status" value="1"/>
</dbReference>
<dbReference type="OrthoDB" id="2363873at2759"/>
<feature type="chain" id="PRO_5013231566" description="1-alkyl-2-acetylglycerophosphocholine esterase" evidence="5">
    <location>
        <begin position="23"/>
        <end position="383"/>
    </location>
</feature>
<dbReference type="PANTHER" id="PTHR10272:SF14">
    <property type="entry name" value="PAF ACETYLHYDROLASE FAMILY PROTEIN"/>
    <property type="match status" value="1"/>
</dbReference>
<keyword evidence="3" id="KW-0442">Lipid degradation</keyword>
<dbReference type="EMBL" id="MCFA01000187">
    <property type="protein sequence ID" value="ORY00177.1"/>
    <property type="molecule type" value="Genomic_DNA"/>
</dbReference>
<dbReference type="Proteomes" id="UP000193144">
    <property type="component" value="Unassembled WGS sequence"/>
</dbReference>
<organism evidence="6 7">
    <name type="scientific">Clohesyomyces aquaticus</name>
    <dbReference type="NCBI Taxonomy" id="1231657"/>
    <lineage>
        <taxon>Eukaryota</taxon>
        <taxon>Fungi</taxon>
        <taxon>Dikarya</taxon>
        <taxon>Ascomycota</taxon>
        <taxon>Pezizomycotina</taxon>
        <taxon>Dothideomycetes</taxon>
        <taxon>Pleosporomycetidae</taxon>
        <taxon>Pleosporales</taxon>
        <taxon>Lindgomycetaceae</taxon>
        <taxon>Clohesyomyces</taxon>
    </lineage>
</organism>
<proteinExistence type="predicted"/>
<feature type="signal peptide" evidence="5">
    <location>
        <begin position="1"/>
        <end position="22"/>
    </location>
</feature>
<evidence type="ECO:0000256" key="4">
    <source>
        <dbReference type="ARBA" id="ARBA00023098"/>
    </source>
</evidence>